<gene>
    <name evidence="4" type="ORF">KCG34_21360</name>
</gene>
<evidence type="ECO:0000259" key="3">
    <source>
        <dbReference type="PROSITE" id="PS51186"/>
    </source>
</evidence>
<accession>A0A975IUB1</accession>
<keyword evidence="5" id="KW-1185">Reference proteome</keyword>
<feature type="domain" description="N-acetyltransferase" evidence="3">
    <location>
        <begin position="3"/>
        <end position="149"/>
    </location>
</feature>
<name>A0A975IUB1_9CAUL</name>
<evidence type="ECO:0000256" key="1">
    <source>
        <dbReference type="ARBA" id="ARBA00022679"/>
    </source>
</evidence>
<dbReference type="Proteomes" id="UP000676409">
    <property type="component" value="Chromosome"/>
</dbReference>
<dbReference type="AlphaFoldDB" id="A0A975IUB1"/>
<dbReference type="InterPro" id="IPR016181">
    <property type="entry name" value="Acyl_CoA_acyltransferase"/>
</dbReference>
<dbReference type="EMBL" id="CP073078">
    <property type="protein sequence ID" value="QUD87570.1"/>
    <property type="molecule type" value="Genomic_DNA"/>
</dbReference>
<keyword evidence="1" id="KW-0808">Transferase</keyword>
<dbReference type="Pfam" id="PF00583">
    <property type="entry name" value="Acetyltransf_1"/>
    <property type="match status" value="1"/>
</dbReference>
<reference evidence="4" key="1">
    <citation type="submission" date="2021-04" db="EMBL/GenBank/DDBJ databases">
        <title>The complete genome sequence of Caulobacter sp. S6.</title>
        <authorList>
            <person name="Tang Y."/>
            <person name="Ouyang W."/>
            <person name="Liu Q."/>
            <person name="Huang B."/>
            <person name="Guo Z."/>
            <person name="Lei P."/>
        </authorList>
    </citation>
    <scope>NUCLEOTIDE SEQUENCE</scope>
    <source>
        <strain evidence="4">S6</strain>
    </source>
</reference>
<dbReference type="PANTHER" id="PTHR43877:SF2">
    <property type="entry name" value="AMINOALKYLPHOSPHONATE N-ACETYLTRANSFERASE-RELATED"/>
    <property type="match status" value="1"/>
</dbReference>
<dbReference type="KEGG" id="caul:KCG34_21360"/>
<proteinExistence type="predicted"/>
<dbReference type="SUPFAM" id="SSF55729">
    <property type="entry name" value="Acyl-CoA N-acyltransferases (Nat)"/>
    <property type="match status" value="1"/>
</dbReference>
<dbReference type="PROSITE" id="PS51186">
    <property type="entry name" value="GNAT"/>
    <property type="match status" value="1"/>
</dbReference>
<evidence type="ECO:0000313" key="5">
    <source>
        <dbReference type="Proteomes" id="UP000676409"/>
    </source>
</evidence>
<dbReference type="Gene3D" id="3.40.630.30">
    <property type="match status" value="1"/>
</dbReference>
<evidence type="ECO:0000256" key="2">
    <source>
        <dbReference type="ARBA" id="ARBA00023315"/>
    </source>
</evidence>
<dbReference type="CDD" id="cd04301">
    <property type="entry name" value="NAT_SF"/>
    <property type="match status" value="1"/>
</dbReference>
<dbReference type="InterPro" id="IPR000182">
    <property type="entry name" value="GNAT_dom"/>
</dbReference>
<protein>
    <submittedName>
        <fullName evidence="4">GNAT family N-acetyltransferase</fullName>
    </submittedName>
</protein>
<dbReference type="InterPro" id="IPR050832">
    <property type="entry name" value="Bact_Acetyltransf"/>
</dbReference>
<keyword evidence="2" id="KW-0012">Acyltransferase</keyword>
<evidence type="ECO:0000313" key="4">
    <source>
        <dbReference type="EMBL" id="QUD87570.1"/>
    </source>
</evidence>
<dbReference type="PANTHER" id="PTHR43877">
    <property type="entry name" value="AMINOALKYLPHOSPHONATE N-ACETYLTRANSFERASE-RELATED-RELATED"/>
    <property type="match status" value="1"/>
</dbReference>
<organism evidence="4 5">
    <name type="scientific">Phenylobacterium montanum</name>
    <dbReference type="NCBI Taxonomy" id="2823693"/>
    <lineage>
        <taxon>Bacteria</taxon>
        <taxon>Pseudomonadati</taxon>
        <taxon>Pseudomonadota</taxon>
        <taxon>Alphaproteobacteria</taxon>
        <taxon>Caulobacterales</taxon>
        <taxon>Caulobacteraceae</taxon>
        <taxon>Phenylobacterium</taxon>
    </lineage>
</organism>
<sequence>MTVTVRPLEPGDHAAWLTLWRGYLAFYQADIPDEITALTWDRLLDPTQAMFGAAAVSQGVVVGFVHWLTHPSTWARGPYVYLEDLFVGPAIRGGGAGRTLIEHVYGWAAQAGSPQVYWLTQETNAVARLLYDRIAERSGFIHYAKTIGS</sequence>
<dbReference type="RefSeq" id="WP_211937622.1">
    <property type="nucleotide sequence ID" value="NZ_CP073078.1"/>
</dbReference>
<dbReference type="GO" id="GO:0016747">
    <property type="term" value="F:acyltransferase activity, transferring groups other than amino-acyl groups"/>
    <property type="evidence" value="ECO:0007669"/>
    <property type="project" value="InterPro"/>
</dbReference>